<dbReference type="GO" id="GO:0042597">
    <property type="term" value="C:periplasmic space"/>
    <property type="evidence" value="ECO:0007669"/>
    <property type="project" value="UniProtKB-SubCell"/>
</dbReference>
<evidence type="ECO:0000256" key="3">
    <source>
        <dbReference type="ARBA" id="ARBA00022729"/>
    </source>
</evidence>
<keyword evidence="4" id="KW-0574">Periplasm</keyword>
<dbReference type="Pfam" id="PF13416">
    <property type="entry name" value="SBP_bac_8"/>
    <property type="match status" value="1"/>
</dbReference>
<evidence type="ECO:0000313" key="6">
    <source>
        <dbReference type="Proteomes" id="UP000182498"/>
    </source>
</evidence>
<gene>
    <name evidence="5" type="ORF">CVAR292_02364</name>
</gene>
<keyword evidence="3" id="KW-0732">Signal</keyword>
<dbReference type="InterPro" id="IPR006311">
    <property type="entry name" value="TAT_signal"/>
</dbReference>
<organism evidence="5 6">
    <name type="scientific">Corynebacterium variabile</name>
    <dbReference type="NCBI Taxonomy" id="1727"/>
    <lineage>
        <taxon>Bacteria</taxon>
        <taxon>Bacillati</taxon>
        <taxon>Actinomycetota</taxon>
        <taxon>Actinomycetes</taxon>
        <taxon>Mycobacteriales</taxon>
        <taxon>Corynebacteriaceae</taxon>
        <taxon>Corynebacterium</taxon>
    </lineage>
</organism>
<accession>A0A0X2NQM9</accession>
<evidence type="ECO:0000256" key="4">
    <source>
        <dbReference type="ARBA" id="ARBA00022764"/>
    </source>
</evidence>
<dbReference type="PRINTS" id="PR00909">
    <property type="entry name" value="SPERMDNBNDNG"/>
</dbReference>
<dbReference type="OMA" id="FWMDNYA"/>
<dbReference type="InterPro" id="IPR006059">
    <property type="entry name" value="SBP"/>
</dbReference>
<dbReference type="Gene3D" id="3.40.190.10">
    <property type="entry name" value="Periplasmic binding protein-like II"/>
    <property type="match status" value="2"/>
</dbReference>
<keyword evidence="6" id="KW-1185">Reference proteome</keyword>
<dbReference type="SUPFAM" id="SSF53850">
    <property type="entry name" value="Periplasmic binding protein-like II"/>
    <property type="match status" value="1"/>
</dbReference>
<dbReference type="AlphaFoldDB" id="A0A0X2NQM9"/>
<sequence>MPGQSVKMLGTPQSLNNLSRRSMLIGMAVSGVALLASCGQGSGKVAANIAPDGKLEDRVNIYSWGDYDDPELLSDFKKKFGTIVQADAYGSNEEMIAKLAASRGTSGYDLIVPTGLMIPQMVEHRLIQELDHSLIPNLDTLDGNFTDQYFDPGNRYSVCKAWGTTGFVYDKVRHTGSYTSWSDFLDLAATEASGRTAVLEDAWEVTSIALGHLGENMNTEDAAVLRDARNLIVNDLAPHIRAYVGNAATAMSQGSFSLMQAFNGDARQGILDADDPDRWEFVFPTPSANLWMDNWCIATGAQHPDAAHKFIDWIIAEDQALVECDYIGYPTGSKVFLDTSVEEEFDLPELIFPTQEVLDRLTASEFKGMEARTNILTDAQARSGV</sequence>
<dbReference type="PROSITE" id="PS51318">
    <property type="entry name" value="TAT"/>
    <property type="match status" value="1"/>
</dbReference>
<dbReference type="GO" id="GO:0019808">
    <property type="term" value="F:polyamine binding"/>
    <property type="evidence" value="ECO:0007669"/>
    <property type="project" value="InterPro"/>
</dbReference>
<dbReference type="OrthoDB" id="9769319at2"/>
<dbReference type="PANTHER" id="PTHR30222">
    <property type="entry name" value="SPERMIDINE/PUTRESCINE-BINDING PERIPLASMIC PROTEIN"/>
    <property type="match status" value="1"/>
</dbReference>
<dbReference type="GO" id="GO:0015846">
    <property type="term" value="P:polyamine transport"/>
    <property type="evidence" value="ECO:0007669"/>
    <property type="project" value="InterPro"/>
</dbReference>
<proteinExistence type="predicted"/>
<reference evidence="6" key="1">
    <citation type="submission" date="2015-11" db="EMBL/GenBank/DDBJ databases">
        <authorList>
            <person name="Dugat-Bony E."/>
        </authorList>
    </citation>
    <scope>NUCLEOTIDE SEQUENCE [LARGE SCALE GENOMIC DNA]</scope>
    <source>
        <strain evidence="6">Mu292</strain>
    </source>
</reference>
<dbReference type="RefSeq" id="WP_014011163.1">
    <property type="nucleotide sequence ID" value="NZ_CAUTRP010000099.1"/>
</dbReference>
<evidence type="ECO:0000256" key="1">
    <source>
        <dbReference type="ARBA" id="ARBA00004418"/>
    </source>
</evidence>
<comment type="subcellular location">
    <subcellularLocation>
        <location evidence="1">Periplasm</location>
    </subcellularLocation>
</comment>
<dbReference type="Proteomes" id="UP000182498">
    <property type="component" value="Unassembled WGS sequence"/>
</dbReference>
<evidence type="ECO:0000313" key="5">
    <source>
        <dbReference type="EMBL" id="CUU67011.1"/>
    </source>
</evidence>
<dbReference type="CDD" id="cd13590">
    <property type="entry name" value="PBP2_PotD_PotF_like"/>
    <property type="match status" value="1"/>
</dbReference>
<dbReference type="InterPro" id="IPR001188">
    <property type="entry name" value="Sperm_putr-bd"/>
</dbReference>
<protein>
    <submittedName>
        <fullName evidence="5">Spermidine/putrescine-binding periplasmic protein</fullName>
    </submittedName>
</protein>
<dbReference type="PANTHER" id="PTHR30222:SF17">
    <property type="entry name" value="SPERMIDINE_PUTRESCINE-BINDING PERIPLASMIC PROTEIN"/>
    <property type="match status" value="1"/>
</dbReference>
<dbReference type="EMBL" id="FAUH01000017">
    <property type="protein sequence ID" value="CUU67011.1"/>
    <property type="molecule type" value="Genomic_DNA"/>
</dbReference>
<name>A0A0X2NQM9_9CORY</name>
<evidence type="ECO:0000256" key="2">
    <source>
        <dbReference type="ARBA" id="ARBA00022448"/>
    </source>
</evidence>
<keyword evidence="2" id="KW-0813">Transport</keyword>